<feature type="chain" id="PRO_5013058255" description="Nuclear transport factor 2 family protein" evidence="1">
    <location>
        <begin position="25"/>
        <end position="140"/>
    </location>
</feature>
<dbReference type="EMBL" id="OCPC01000002">
    <property type="protein sequence ID" value="SOE16927.1"/>
    <property type="molecule type" value="Genomic_DNA"/>
</dbReference>
<gene>
    <name evidence="2" type="ORF">SAMN05877838_1813</name>
</gene>
<accession>A0A286IA99</accession>
<dbReference type="OrthoDB" id="8030579at2"/>
<evidence type="ECO:0008006" key="4">
    <source>
        <dbReference type="Google" id="ProtNLM"/>
    </source>
</evidence>
<dbReference type="Gene3D" id="3.10.450.50">
    <property type="match status" value="1"/>
</dbReference>
<dbReference type="Proteomes" id="UP000219465">
    <property type="component" value="Unassembled WGS sequence"/>
</dbReference>
<dbReference type="SUPFAM" id="SSF54427">
    <property type="entry name" value="NTF2-like"/>
    <property type="match status" value="1"/>
</dbReference>
<keyword evidence="3" id="KW-1185">Reference proteome</keyword>
<evidence type="ECO:0000256" key="1">
    <source>
        <dbReference type="SAM" id="SignalP"/>
    </source>
</evidence>
<sequence length="140" mass="15650">MNAVRRLRMLLVVAALLPASPVLAQTTLLDRWYTALFDVNRLAIADLLAEDVVINLEDLGVTQTKAEFIESLDEWEDVVKNANLAWQLDDGAEAGPNEASVLVCYQFPDNELMIREVFRFRDSKIVSSVQTTVGDSCESF</sequence>
<proteinExistence type="predicted"/>
<name>A0A286IA99_9HYPH</name>
<feature type="signal peptide" evidence="1">
    <location>
        <begin position="1"/>
        <end position="24"/>
    </location>
</feature>
<reference evidence="3" key="1">
    <citation type="submission" date="2017-08" db="EMBL/GenBank/DDBJ databases">
        <authorList>
            <person name="Varghese N."/>
            <person name="Submissions S."/>
        </authorList>
    </citation>
    <scope>NUCLEOTIDE SEQUENCE [LARGE SCALE GENOMIC DNA]</scope>
    <source>
        <strain evidence="3">KCTC 23107</strain>
    </source>
</reference>
<evidence type="ECO:0000313" key="2">
    <source>
        <dbReference type="EMBL" id="SOE16927.1"/>
    </source>
</evidence>
<organism evidence="2 3">
    <name type="scientific">Hoeflea halophila</name>
    <dbReference type="NCBI Taxonomy" id="714899"/>
    <lineage>
        <taxon>Bacteria</taxon>
        <taxon>Pseudomonadati</taxon>
        <taxon>Pseudomonadota</taxon>
        <taxon>Alphaproteobacteria</taxon>
        <taxon>Hyphomicrobiales</taxon>
        <taxon>Rhizobiaceae</taxon>
        <taxon>Hoeflea</taxon>
    </lineage>
</organism>
<protein>
    <recommendedName>
        <fullName evidence="4">Nuclear transport factor 2 family protein</fullName>
    </recommendedName>
</protein>
<evidence type="ECO:0000313" key="3">
    <source>
        <dbReference type="Proteomes" id="UP000219465"/>
    </source>
</evidence>
<keyword evidence="1" id="KW-0732">Signal</keyword>
<dbReference type="RefSeq" id="WP_097107082.1">
    <property type="nucleotide sequence ID" value="NZ_OCPC01000002.1"/>
</dbReference>
<dbReference type="AlphaFoldDB" id="A0A286IA99"/>
<dbReference type="InterPro" id="IPR032710">
    <property type="entry name" value="NTF2-like_dom_sf"/>
</dbReference>